<accession>A0ABT4PK23</accession>
<feature type="transmembrane region" description="Helical" evidence="1">
    <location>
        <begin position="37"/>
        <end position="57"/>
    </location>
</feature>
<proteinExistence type="predicted"/>
<evidence type="ECO:0000259" key="2">
    <source>
        <dbReference type="Pfam" id="PF06713"/>
    </source>
</evidence>
<sequence>MNRTFHSKVDWWYWLLIIVTAFLLFDFFWFHYTLLTLLLSVVMIFEIEMLIHTCYIVTGDGKLKIETGRFIPNSTIELNSIVAIHETKGYSVAPALSASRVEIVYRLGEKNHTVQISPKNSSEFIRWIQKKTEQ</sequence>
<comment type="caution">
    <text evidence="3">The sequence shown here is derived from an EMBL/GenBank/DDBJ whole genome shotgun (WGS) entry which is preliminary data.</text>
</comment>
<dbReference type="EMBL" id="JAPZVM010000011">
    <property type="protein sequence ID" value="MCZ8373399.1"/>
    <property type="molecule type" value="Genomic_DNA"/>
</dbReference>
<gene>
    <name evidence="3" type="ORF">O6P32_11895</name>
</gene>
<evidence type="ECO:0000313" key="4">
    <source>
        <dbReference type="Proteomes" id="UP001141933"/>
    </source>
</evidence>
<name>A0ABT4PK23_9BACT</name>
<evidence type="ECO:0000313" key="3">
    <source>
        <dbReference type="EMBL" id="MCZ8373399.1"/>
    </source>
</evidence>
<organism evidence="3 4">
    <name type="scientific">Phocaeicola acetigenes</name>
    <dbReference type="NCBI Taxonomy" id="3016083"/>
    <lineage>
        <taxon>Bacteria</taxon>
        <taxon>Pseudomonadati</taxon>
        <taxon>Bacteroidota</taxon>
        <taxon>Bacteroidia</taxon>
        <taxon>Bacteroidales</taxon>
        <taxon>Bacteroidaceae</taxon>
        <taxon>Phocaeicola</taxon>
    </lineage>
</organism>
<evidence type="ECO:0000256" key="1">
    <source>
        <dbReference type="SAM" id="Phobius"/>
    </source>
</evidence>
<keyword evidence="4" id="KW-1185">Reference proteome</keyword>
<keyword evidence="1" id="KW-0812">Transmembrane</keyword>
<feature type="transmembrane region" description="Helical" evidence="1">
    <location>
        <begin position="12"/>
        <end position="31"/>
    </location>
</feature>
<dbReference type="Proteomes" id="UP001141933">
    <property type="component" value="Unassembled WGS sequence"/>
</dbReference>
<reference evidence="3" key="1">
    <citation type="submission" date="2022-12" db="EMBL/GenBank/DDBJ databases">
        <title>Phocaeicola acetigenes sp. nov., isolated feces from a healthy human.</title>
        <authorList>
            <person name="Do H."/>
            <person name="Ha Y.B."/>
            <person name="Kim J.-S."/>
            <person name="Suh M.K."/>
            <person name="Kim H.S."/>
            <person name="Lee J.-S."/>
        </authorList>
    </citation>
    <scope>NUCLEOTIDE SEQUENCE</scope>
    <source>
        <strain evidence="3">KGMB11183</strain>
    </source>
</reference>
<dbReference type="InterPro" id="IPR009589">
    <property type="entry name" value="PH_YyaB-like"/>
</dbReference>
<keyword evidence="1" id="KW-1133">Transmembrane helix</keyword>
<dbReference type="Pfam" id="PF06713">
    <property type="entry name" value="bPH_4"/>
    <property type="match status" value="1"/>
</dbReference>
<dbReference type="RefSeq" id="WP_269878722.1">
    <property type="nucleotide sequence ID" value="NZ_JAPZVM010000011.1"/>
</dbReference>
<feature type="domain" description="Uncharacterized protein YyaB-like PH" evidence="2">
    <location>
        <begin position="53"/>
        <end position="131"/>
    </location>
</feature>
<keyword evidence="1" id="KW-0472">Membrane</keyword>
<protein>
    <submittedName>
        <fullName evidence="3">PH domain-containing protein</fullName>
    </submittedName>
</protein>